<dbReference type="NCBIfam" id="NF047821">
    <property type="entry name" value="NactlManKinNanK"/>
    <property type="match status" value="1"/>
</dbReference>
<evidence type="ECO:0000256" key="8">
    <source>
        <dbReference type="ARBA" id="ARBA00023277"/>
    </source>
</evidence>
<dbReference type="InterPro" id="IPR000600">
    <property type="entry name" value="ROK"/>
</dbReference>
<keyword evidence="2 15" id="KW-0808">Transferase</keyword>
<evidence type="ECO:0000256" key="2">
    <source>
        <dbReference type="ARBA" id="ARBA00022679"/>
    </source>
</evidence>
<evidence type="ECO:0000256" key="13">
    <source>
        <dbReference type="ARBA" id="ARBA00078287"/>
    </source>
</evidence>
<dbReference type="STRING" id="636.AAW15_07135"/>
<dbReference type="Gene3D" id="3.30.420.40">
    <property type="match status" value="2"/>
</dbReference>
<dbReference type="InterPro" id="IPR043129">
    <property type="entry name" value="ATPase_NBD"/>
</dbReference>
<evidence type="ECO:0000256" key="9">
    <source>
        <dbReference type="ARBA" id="ARBA00060606"/>
    </source>
</evidence>
<keyword evidence="5 15" id="KW-0418">Kinase</keyword>
<sequence>MSTLAIDIGGTKLACALVGTDREIRERRELPTPASQTPDALRAALQTLVAPLQHQASRVAIASTGIIHQGTLLAINPSNLGGLLRFPLVETLRELTGLPTLALNDAQAAAWAEYQPLAAQVRDMLFITVSTGVGGGMVRDGCLVQGQGGLAGHIGHTLADPQGPRCGCGRVGCVEAIASGRGIAAAARGALAGCDAKAIFAQAAAGEAQACQLRQRSARCLARLIADIKAVTDCQCVVIGGSVGLAAGYLQQVTQFLAEEPAPYQVALRAAYYRHDAGLLGAAWLAQGEK</sequence>
<dbReference type="GO" id="GO:0046872">
    <property type="term" value="F:metal ion binding"/>
    <property type="evidence" value="ECO:0007669"/>
    <property type="project" value="UniProtKB-KW"/>
</dbReference>
<dbReference type="EC" id="2.7.1.60" evidence="11"/>
<dbReference type="NCBIfam" id="NF003461">
    <property type="entry name" value="PRK05082.1"/>
    <property type="match status" value="1"/>
</dbReference>
<evidence type="ECO:0000256" key="1">
    <source>
        <dbReference type="ARBA" id="ARBA00011738"/>
    </source>
</evidence>
<gene>
    <name evidence="15" type="ORF">CRM76_11630</name>
</gene>
<organism evidence="15 16">
    <name type="scientific">Edwardsiella tarda</name>
    <dbReference type="NCBI Taxonomy" id="636"/>
    <lineage>
        <taxon>Bacteria</taxon>
        <taxon>Pseudomonadati</taxon>
        <taxon>Pseudomonadota</taxon>
        <taxon>Gammaproteobacteria</taxon>
        <taxon>Enterobacterales</taxon>
        <taxon>Hafniaceae</taxon>
        <taxon>Edwardsiella</taxon>
    </lineage>
</organism>
<reference evidence="16" key="1">
    <citation type="submission" date="2017-09" db="EMBL/GenBank/DDBJ databases">
        <title>FDA dAtabase for Regulatory Grade micrObial Sequences (FDA-ARGOS): Supporting development and validation of Infectious Disease Dx tests.</title>
        <authorList>
            <person name="Goldberg B."/>
            <person name="Campos J."/>
            <person name="Tallon L."/>
            <person name="Sadzewicz L."/>
            <person name="Ott S."/>
            <person name="Zhao X."/>
            <person name="Nagaraj S."/>
            <person name="Vavikolanu K."/>
            <person name="Aluvathingal J."/>
            <person name="Nadendla S."/>
            <person name="Geyer C."/>
            <person name="Sichtig H."/>
        </authorList>
    </citation>
    <scope>NUCLEOTIDE SEQUENCE [LARGE SCALE GENOMIC DNA]</scope>
    <source>
        <strain evidence="16">FDAARGOS_370</strain>
    </source>
</reference>
<keyword evidence="7" id="KW-0067">ATP-binding</keyword>
<evidence type="ECO:0000313" key="15">
    <source>
        <dbReference type="EMBL" id="PEH72537.1"/>
    </source>
</evidence>
<protein>
    <recommendedName>
        <fullName evidence="12">N-acetylmannosamine kinase</fullName>
        <ecNumber evidence="11">2.7.1.60</ecNumber>
    </recommendedName>
    <alternativeName>
        <fullName evidence="13">ManNAc kinase</fullName>
    </alternativeName>
    <alternativeName>
        <fullName evidence="14">N-acetyl-D-mannosamine kinase</fullName>
    </alternativeName>
</protein>
<dbReference type="GO" id="GO:0009384">
    <property type="term" value="F:N-acylmannosamine kinase activity"/>
    <property type="evidence" value="ECO:0007669"/>
    <property type="project" value="UniProtKB-EC"/>
</dbReference>
<keyword evidence="4" id="KW-0547">Nucleotide-binding</keyword>
<comment type="subunit">
    <text evidence="1">Homodimer.</text>
</comment>
<evidence type="ECO:0000256" key="4">
    <source>
        <dbReference type="ARBA" id="ARBA00022741"/>
    </source>
</evidence>
<keyword evidence="3" id="KW-0479">Metal-binding</keyword>
<evidence type="ECO:0000256" key="10">
    <source>
        <dbReference type="ARBA" id="ARBA00060726"/>
    </source>
</evidence>
<proteinExistence type="inferred from homology"/>
<evidence type="ECO:0000256" key="6">
    <source>
        <dbReference type="ARBA" id="ARBA00022833"/>
    </source>
</evidence>
<dbReference type="GO" id="GO:0005524">
    <property type="term" value="F:ATP binding"/>
    <property type="evidence" value="ECO:0007669"/>
    <property type="project" value="UniProtKB-KW"/>
</dbReference>
<dbReference type="RefSeq" id="WP_098143130.1">
    <property type="nucleotide sequence ID" value="NZ_PDDV01000013.1"/>
</dbReference>
<evidence type="ECO:0000256" key="12">
    <source>
        <dbReference type="ARBA" id="ARBA00072700"/>
    </source>
</evidence>
<dbReference type="OrthoDB" id="8772678at2"/>
<evidence type="ECO:0000256" key="3">
    <source>
        <dbReference type="ARBA" id="ARBA00022723"/>
    </source>
</evidence>
<evidence type="ECO:0000256" key="7">
    <source>
        <dbReference type="ARBA" id="ARBA00022840"/>
    </source>
</evidence>
<dbReference type="PANTHER" id="PTHR18964:SF169">
    <property type="entry name" value="N-ACETYLMANNOSAMINE KINASE"/>
    <property type="match status" value="1"/>
</dbReference>
<evidence type="ECO:0000313" key="16">
    <source>
        <dbReference type="Proteomes" id="UP000219788"/>
    </source>
</evidence>
<dbReference type="FunFam" id="3.30.420.40:FF:000063">
    <property type="entry name" value="N-acetylmannosamine kinase"/>
    <property type="match status" value="1"/>
</dbReference>
<dbReference type="PANTHER" id="PTHR18964">
    <property type="entry name" value="ROK (REPRESSOR, ORF, KINASE) FAMILY"/>
    <property type="match status" value="1"/>
</dbReference>
<dbReference type="SUPFAM" id="SSF53067">
    <property type="entry name" value="Actin-like ATPase domain"/>
    <property type="match status" value="1"/>
</dbReference>
<keyword evidence="6" id="KW-0862">Zinc</keyword>
<dbReference type="AlphaFoldDB" id="A0A2A7U2L5"/>
<dbReference type="EMBL" id="PDDV01000013">
    <property type="protein sequence ID" value="PEH72537.1"/>
    <property type="molecule type" value="Genomic_DNA"/>
</dbReference>
<dbReference type="InterPro" id="IPR049874">
    <property type="entry name" value="ROK_cs"/>
</dbReference>
<name>A0A2A7U2L5_EDWTA</name>
<evidence type="ECO:0000256" key="5">
    <source>
        <dbReference type="ARBA" id="ARBA00022777"/>
    </source>
</evidence>
<keyword evidence="8" id="KW-0119">Carbohydrate metabolism</keyword>
<dbReference type="Proteomes" id="UP000219788">
    <property type="component" value="Unassembled WGS sequence"/>
</dbReference>
<comment type="caution">
    <text evidence="15">The sequence shown here is derived from an EMBL/GenBank/DDBJ whole genome shotgun (WGS) entry which is preliminary data.</text>
</comment>
<evidence type="ECO:0000256" key="11">
    <source>
        <dbReference type="ARBA" id="ARBA00066377"/>
    </source>
</evidence>
<accession>A0A2A7U2L5</accession>
<comment type="pathway">
    <text evidence="9">Amino-sugar metabolism; N-acetylneuraminate degradation; D-fructose 6-phosphate from N-acetylneuraminate: step 2/5.</text>
</comment>
<comment type="similarity">
    <text evidence="10">Belongs to the ROK (NagC/XylR) family. NanK subfamily.</text>
</comment>
<dbReference type="Pfam" id="PF00480">
    <property type="entry name" value="ROK"/>
    <property type="match status" value="1"/>
</dbReference>
<dbReference type="GO" id="GO:0019262">
    <property type="term" value="P:N-acetylneuraminate catabolic process"/>
    <property type="evidence" value="ECO:0007669"/>
    <property type="project" value="TreeGrafter"/>
</dbReference>
<dbReference type="PROSITE" id="PS01125">
    <property type="entry name" value="ROK"/>
    <property type="match status" value="1"/>
</dbReference>
<evidence type="ECO:0000256" key="14">
    <source>
        <dbReference type="ARBA" id="ARBA00079862"/>
    </source>
</evidence>